<proteinExistence type="inferred from homology"/>
<dbReference type="InterPro" id="IPR050445">
    <property type="entry name" value="Bact_polysacc_biosynth/exp"/>
</dbReference>
<evidence type="ECO:0000256" key="6">
    <source>
        <dbReference type="ARBA" id="ARBA00023136"/>
    </source>
</evidence>
<feature type="region of interest" description="Disordered" evidence="7">
    <location>
        <begin position="230"/>
        <end position="250"/>
    </location>
</feature>
<evidence type="ECO:0000256" key="2">
    <source>
        <dbReference type="ARBA" id="ARBA00006683"/>
    </source>
</evidence>
<keyword evidence="5 8" id="KW-1133">Transmembrane helix</keyword>
<keyword evidence="12" id="KW-1185">Reference proteome</keyword>
<gene>
    <name evidence="11" type="ORF">MJA45_24970</name>
</gene>
<evidence type="ECO:0000256" key="8">
    <source>
        <dbReference type="SAM" id="Phobius"/>
    </source>
</evidence>
<dbReference type="EMBL" id="CP130318">
    <property type="protein sequence ID" value="WNQ10834.1"/>
    <property type="molecule type" value="Genomic_DNA"/>
</dbReference>
<dbReference type="Pfam" id="PF02706">
    <property type="entry name" value="Wzz"/>
    <property type="match status" value="1"/>
</dbReference>
<dbReference type="PANTHER" id="PTHR32309:SF13">
    <property type="entry name" value="FERRIC ENTEROBACTIN TRANSPORT PROTEIN FEPE"/>
    <property type="match status" value="1"/>
</dbReference>
<feature type="transmembrane region" description="Helical" evidence="8">
    <location>
        <begin position="174"/>
        <end position="195"/>
    </location>
</feature>
<reference evidence="11 12" key="1">
    <citation type="submission" date="2022-02" db="EMBL/GenBank/DDBJ databases">
        <title>Paenibacillus sp. MBLB1776 Whole Genome Shotgun Sequencing.</title>
        <authorList>
            <person name="Hwang C.Y."/>
            <person name="Cho E.-S."/>
            <person name="Seo M.-J."/>
        </authorList>
    </citation>
    <scope>NUCLEOTIDE SEQUENCE [LARGE SCALE GENOMIC DNA]</scope>
    <source>
        <strain evidence="11 12">MBLB1776</strain>
    </source>
</reference>
<evidence type="ECO:0000256" key="1">
    <source>
        <dbReference type="ARBA" id="ARBA00004651"/>
    </source>
</evidence>
<dbReference type="GO" id="GO:0005886">
    <property type="term" value="C:plasma membrane"/>
    <property type="evidence" value="ECO:0007669"/>
    <property type="project" value="UniProtKB-SubCell"/>
</dbReference>
<comment type="subcellular location">
    <subcellularLocation>
        <location evidence="1">Cell membrane</location>
        <topology evidence="1">Multi-pass membrane protein</topology>
    </subcellularLocation>
</comment>
<evidence type="ECO:0000259" key="10">
    <source>
        <dbReference type="Pfam" id="PF13807"/>
    </source>
</evidence>
<sequence>MGLKQYMNIIRKRLWLIALCVLACTAATALISFYYVKPVYEASTKLIVNKSNDSVAVQPQITYDNVNATIKLIDTYKEIIKTPAIMNKVVEQYPDLGLSAAQLIEQVKVSSVNNTQVMTLEVEDPSYEKAAAIANAVSTVFQAEIPNIMKVDNVAILNVADTAEAPAPIKPNKALNIAVSLILSLILSFGLVILLEYLDDTIKTEEDALRHLGLPALAVISKIKESDLKEKSPASSKRKVGETTYATANH</sequence>
<dbReference type="InterPro" id="IPR032807">
    <property type="entry name" value="GNVR"/>
</dbReference>
<feature type="domain" description="Polysaccharide chain length determinant N-terminal" evidence="9">
    <location>
        <begin position="3"/>
        <end position="92"/>
    </location>
</feature>
<evidence type="ECO:0000256" key="5">
    <source>
        <dbReference type="ARBA" id="ARBA00022989"/>
    </source>
</evidence>
<dbReference type="InterPro" id="IPR003856">
    <property type="entry name" value="LPS_length_determ_N"/>
</dbReference>
<name>A0AA96LCV4_9BACL</name>
<evidence type="ECO:0000313" key="12">
    <source>
        <dbReference type="Proteomes" id="UP001305702"/>
    </source>
</evidence>
<feature type="domain" description="Tyrosine-protein kinase G-rich" evidence="10">
    <location>
        <begin position="144"/>
        <end position="194"/>
    </location>
</feature>
<evidence type="ECO:0000256" key="7">
    <source>
        <dbReference type="SAM" id="MobiDB-lite"/>
    </source>
</evidence>
<protein>
    <submittedName>
        <fullName evidence="11">Wzz/FepE/Etk N-terminal domain-containing protein</fullName>
    </submittedName>
</protein>
<evidence type="ECO:0000256" key="4">
    <source>
        <dbReference type="ARBA" id="ARBA00022692"/>
    </source>
</evidence>
<dbReference type="KEGG" id="paun:MJA45_24970"/>
<organism evidence="11 12">
    <name type="scientific">Paenibacillus aurantius</name>
    <dbReference type="NCBI Taxonomy" id="2918900"/>
    <lineage>
        <taxon>Bacteria</taxon>
        <taxon>Bacillati</taxon>
        <taxon>Bacillota</taxon>
        <taxon>Bacilli</taxon>
        <taxon>Bacillales</taxon>
        <taxon>Paenibacillaceae</taxon>
        <taxon>Paenibacillus</taxon>
    </lineage>
</organism>
<keyword evidence="4 8" id="KW-0812">Transmembrane</keyword>
<dbReference type="PANTHER" id="PTHR32309">
    <property type="entry name" value="TYROSINE-PROTEIN KINASE"/>
    <property type="match status" value="1"/>
</dbReference>
<keyword evidence="3" id="KW-1003">Cell membrane</keyword>
<evidence type="ECO:0000259" key="9">
    <source>
        <dbReference type="Pfam" id="PF02706"/>
    </source>
</evidence>
<accession>A0AA96LCV4</accession>
<evidence type="ECO:0000313" key="11">
    <source>
        <dbReference type="EMBL" id="WNQ10834.1"/>
    </source>
</evidence>
<dbReference type="Pfam" id="PF13807">
    <property type="entry name" value="GNVR"/>
    <property type="match status" value="1"/>
</dbReference>
<dbReference type="GO" id="GO:0004713">
    <property type="term" value="F:protein tyrosine kinase activity"/>
    <property type="evidence" value="ECO:0007669"/>
    <property type="project" value="TreeGrafter"/>
</dbReference>
<dbReference type="Proteomes" id="UP001305702">
    <property type="component" value="Chromosome"/>
</dbReference>
<dbReference type="AlphaFoldDB" id="A0AA96LCV4"/>
<keyword evidence="6 8" id="KW-0472">Membrane</keyword>
<comment type="similarity">
    <text evidence="2">Belongs to the CpsC/CapA family.</text>
</comment>
<evidence type="ECO:0000256" key="3">
    <source>
        <dbReference type="ARBA" id="ARBA00022475"/>
    </source>
</evidence>
<dbReference type="RefSeq" id="WP_315604608.1">
    <property type="nucleotide sequence ID" value="NZ_CP130318.1"/>
</dbReference>